<dbReference type="InterPro" id="IPR001214">
    <property type="entry name" value="SET_dom"/>
</dbReference>
<keyword evidence="8" id="KW-0479">Metal-binding</keyword>
<feature type="region of interest" description="Disordered" evidence="19">
    <location>
        <begin position="52"/>
        <end position="322"/>
    </location>
</feature>
<evidence type="ECO:0000256" key="12">
    <source>
        <dbReference type="ARBA" id="ARBA00022853"/>
    </source>
</evidence>
<evidence type="ECO:0000256" key="6">
    <source>
        <dbReference type="ARBA" id="ARBA00022679"/>
    </source>
</evidence>
<dbReference type="InterPro" id="IPR043319">
    <property type="entry name" value="PHD_ASH1L"/>
</dbReference>
<dbReference type="Pfam" id="PF17907">
    <property type="entry name" value="AWS"/>
    <property type="match status" value="1"/>
</dbReference>
<feature type="compositionally biased region" description="Low complexity" evidence="19">
    <location>
        <begin position="266"/>
        <end position="285"/>
    </location>
</feature>
<feature type="compositionally biased region" description="Polar residues" evidence="19">
    <location>
        <begin position="1057"/>
        <end position="1069"/>
    </location>
</feature>
<feature type="compositionally biased region" description="Basic and acidic residues" evidence="19">
    <location>
        <begin position="1392"/>
        <end position="1447"/>
    </location>
</feature>
<dbReference type="FunFam" id="1.20.920.10:FF:000025">
    <property type="entry name" value="Histone-lysine N-methyltransferase"/>
    <property type="match status" value="1"/>
</dbReference>
<dbReference type="PROSITE" id="PS50868">
    <property type="entry name" value="POST_SET"/>
    <property type="match status" value="1"/>
</dbReference>
<evidence type="ECO:0000256" key="13">
    <source>
        <dbReference type="ARBA" id="ARBA00023015"/>
    </source>
</evidence>
<feature type="compositionally biased region" description="Polar residues" evidence="19">
    <location>
        <begin position="995"/>
        <end position="1019"/>
    </location>
</feature>
<feature type="region of interest" description="Disordered" evidence="19">
    <location>
        <begin position="691"/>
        <end position="976"/>
    </location>
</feature>
<dbReference type="InterPro" id="IPR001487">
    <property type="entry name" value="Bromodomain"/>
</dbReference>
<dbReference type="SMART" id="SM00570">
    <property type="entry name" value="AWS"/>
    <property type="match status" value="1"/>
</dbReference>
<dbReference type="InterPro" id="IPR001965">
    <property type="entry name" value="Znf_PHD"/>
</dbReference>
<dbReference type="Proteomes" id="UP001152798">
    <property type="component" value="Chromosome 7"/>
</dbReference>
<protein>
    <recommendedName>
        <fullName evidence="27">Histone-lysine N-methyltransferase ASH1L</fullName>
    </recommendedName>
</protein>
<feature type="domain" description="Bromo" evidence="20">
    <location>
        <begin position="1992"/>
        <end position="2062"/>
    </location>
</feature>
<feature type="compositionally biased region" description="Basic and acidic residues" evidence="19">
    <location>
        <begin position="1843"/>
        <end position="1860"/>
    </location>
</feature>
<dbReference type="SUPFAM" id="SSF82199">
    <property type="entry name" value="SET domain"/>
    <property type="match status" value="1"/>
</dbReference>
<dbReference type="InterPro" id="IPR011011">
    <property type="entry name" value="Znf_FYVE_PHD"/>
</dbReference>
<dbReference type="PRINTS" id="PR00929">
    <property type="entry name" value="ATHOOK"/>
</dbReference>
<evidence type="ECO:0000259" key="21">
    <source>
        <dbReference type="PROSITE" id="PS50280"/>
    </source>
</evidence>
<keyword evidence="4" id="KW-0597">Phosphoprotein</keyword>
<dbReference type="InterPro" id="IPR017956">
    <property type="entry name" value="AT_hook_DNA-bd_motif"/>
</dbReference>
<feature type="compositionally biased region" description="Low complexity" evidence="19">
    <location>
        <begin position="103"/>
        <end position="126"/>
    </location>
</feature>
<feature type="compositionally biased region" description="Polar residues" evidence="19">
    <location>
        <begin position="471"/>
        <end position="484"/>
    </location>
</feature>
<dbReference type="SMART" id="SM00384">
    <property type="entry name" value="AT_hook"/>
    <property type="match status" value="4"/>
</dbReference>
<evidence type="ECO:0000256" key="17">
    <source>
        <dbReference type="ARBA" id="ARBA00023242"/>
    </source>
</evidence>
<dbReference type="InterPro" id="IPR036427">
    <property type="entry name" value="Bromodomain-like_sf"/>
</dbReference>
<dbReference type="GO" id="GO:0006355">
    <property type="term" value="P:regulation of DNA-templated transcription"/>
    <property type="evidence" value="ECO:0007669"/>
    <property type="project" value="TreeGrafter"/>
</dbReference>
<organism evidence="25 26">
    <name type="scientific">Nezara viridula</name>
    <name type="common">Southern green stink bug</name>
    <name type="synonym">Cimex viridulus</name>
    <dbReference type="NCBI Taxonomy" id="85310"/>
    <lineage>
        <taxon>Eukaryota</taxon>
        <taxon>Metazoa</taxon>
        <taxon>Ecdysozoa</taxon>
        <taxon>Arthropoda</taxon>
        <taxon>Hexapoda</taxon>
        <taxon>Insecta</taxon>
        <taxon>Pterygota</taxon>
        <taxon>Neoptera</taxon>
        <taxon>Paraneoptera</taxon>
        <taxon>Hemiptera</taxon>
        <taxon>Heteroptera</taxon>
        <taxon>Panheteroptera</taxon>
        <taxon>Pentatomomorpha</taxon>
        <taxon>Pentatomoidea</taxon>
        <taxon>Pentatomidae</taxon>
        <taxon>Pentatominae</taxon>
        <taxon>Nezara</taxon>
    </lineage>
</organism>
<feature type="compositionally biased region" description="Acidic residues" evidence="19">
    <location>
        <begin position="90"/>
        <end position="102"/>
    </location>
</feature>
<evidence type="ECO:0000259" key="22">
    <source>
        <dbReference type="PROSITE" id="PS50868"/>
    </source>
</evidence>
<feature type="compositionally biased region" description="Polar residues" evidence="19">
    <location>
        <begin position="2370"/>
        <end position="2380"/>
    </location>
</feature>
<feature type="compositionally biased region" description="Low complexity" evidence="19">
    <location>
        <begin position="923"/>
        <end position="936"/>
    </location>
</feature>
<dbReference type="CDD" id="cd05525">
    <property type="entry name" value="Bromo_ASH1"/>
    <property type="match status" value="1"/>
</dbReference>
<feature type="compositionally biased region" description="Basic residues" evidence="19">
    <location>
        <begin position="628"/>
        <end position="642"/>
    </location>
</feature>
<feature type="compositionally biased region" description="Low complexity" evidence="19">
    <location>
        <begin position="1467"/>
        <end position="1476"/>
    </location>
</feature>
<gene>
    <name evidence="25" type="ORF">NEZAVI_LOCUS14887</name>
</gene>
<dbReference type="SUPFAM" id="SSF47370">
    <property type="entry name" value="Bromodomain"/>
    <property type="match status" value="1"/>
</dbReference>
<feature type="region of interest" description="Disordered" evidence="19">
    <location>
        <begin position="1390"/>
        <end position="1502"/>
    </location>
</feature>
<dbReference type="Gene3D" id="2.170.270.10">
    <property type="entry name" value="SET domain"/>
    <property type="match status" value="1"/>
</dbReference>
<evidence type="ECO:0000256" key="18">
    <source>
        <dbReference type="PROSITE-ProRule" id="PRU00035"/>
    </source>
</evidence>
<evidence type="ECO:0000256" key="16">
    <source>
        <dbReference type="ARBA" id="ARBA00023163"/>
    </source>
</evidence>
<evidence type="ECO:0000256" key="19">
    <source>
        <dbReference type="SAM" id="MobiDB-lite"/>
    </source>
</evidence>
<keyword evidence="16" id="KW-0804">Transcription</keyword>
<dbReference type="CDD" id="cd15548">
    <property type="entry name" value="PHD_ASH1L"/>
    <property type="match status" value="1"/>
</dbReference>
<dbReference type="Gene3D" id="2.30.30.490">
    <property type="match status" value="1"/>
</dbReference>
<feature type="compositionally biased region" description="Basic residues" evidence="19">
    <location>
        <begin position="1832"/>
        <end position="1842"/>
    </location>
</feature>
<feature type="domain" description="BAH" evidence="23">
    <location>
        <begin position="2205"/>
        <end position="2324"/>
    </location>
</feature>
<evidence type="ECO:0000259" key="23">
    <source>
        <dbReference type="PROSITE" id="PS51038"/>
    </source>
</evidence>
<dbReference type="Pfam" id="PF20826">
    <property type="entry name" value="PHD_5"/>
    <property type="match status" value="1"/>
</dbReference>
<evidence type="ECO:0000256" key="8">
    <source>
        <dbReference type="ARBA" id="ARBA00022723"/>
    </source>
</evidence>
<dbReference type="PANTHER" id="PTHR46147">
    <property type="entry name" value="HISTONE-LYSINE N-METHYLTRANSFERASE ASH1"/>
    <property type="match status" value="1"/>
</dbReference>
<dbReference type="InterPro" id="IPR006560">
    <property type="entry name" value="AWS_dom"/>
</dbReference>
<dbReference type="Pfam" id="PF01426">
    <property type="entry name" value="BAH"/>
    <property type="match status" value="1"/>
</dbReference>
<dbReference type="GO" id="GO:0005694">
    <property type="term" value="C:chromosome"/>
    <property type="evidence" value="ECO:0007669"/>
    <property type="project" value="UniProtKB-SubCell"/>
</dbReference>
<feature type="region of interest" description="Disordered" evidence="19">
    <location>
        <begin position="337"/>
        <end position="557"/>
    </location>
</feature>
<proteinExistence type="predicted"/>
<feature type="compositionally biased region" description="Polar residues" evidence="19">
    <location>
        <begin position="937"/>
        <end position="976"/>
    </location>
</feature>
<evidence type="ECO:0000256" key="4">
    <source>
        <dbReference type="ARBA" id="ARBA00022553"/>
    </source>
</evidence>
<feature type="compositionally biased region" description="Low complexity" evidence="19">
    <location>
        <begin position="179"/>
        <end position="190"/>
    </location>
</feature>
<feature type="domain" description="Post-SET" evidence="22">
    <location>
        <begin position="1783"/>
        <end position="1799"/>
    </location>
</feature>
<feature type="compositionally biased region" description="Acidic residues" evidence="19">
    <location>
        <begin position="286"/>
        <end position="295"/>
    </location>
</feature>
<feature type="compositionally biased region" description="Pro residues" evidence="19">
    <location>
        <begin position="77"/>
        <end position="87"/>
    </location>
</feature>
<feature type="region of interest" description="Disordered" evidence="19">
    <location>
        <begin position="583"/>
        <end position="643"/>
    </location>
</feature>
<keyword evidence="11" id="KW-0862">Zinc</keyword>
<evidence type="ECO:0000256" key="14">
    <source>
        <dbReference type="ARBA" id="ARBA00023117"/>
    </source>
</evidence>
<dbReference type="PROSITE" id="PS50280">
    <property type="entry name" value="SET"/>
    <property type="match status" value="1"/>
</dbReference>
<dbReference type="SUPFAM" id="SSF57903">
    <property type="entry name" value="FYVE/PHD zinc finger"/>
    <property type="match status" value="1"/>
</dbReference>
<feature type="compositionally biased region" description="Low complexity" evidence="19">
    <location>
        <begin position="485"/>
        <end position="499"/>
    </location>
</feature>
<keyword evidence="15" id="KW-0010">Activator</keyword>
<dbReference type="SMART" id="SM00249">
    <property type="entry name" value="PHD"/>
    <property type="match status" value="1"/>
</dbReference>
<dbReference type="Pfam" id="PF00856">
    <property type="entry name" value="SET"/>
    <property type="match status" value="1"/>
</dbReference>
<keyword evidence="9" id="KW-0677">Repeat</keyword>
<evidence type="ECO:0000256" key="2">
    <source>
        <dbReference type="ARBA" id="ARBA00004286"/>
    </source>
</evidence>
<feature type="region of interest" description="Disordered" evidence="19">
    <location>
        <begin position="1813"/>
        <end position="1863"/>
    </location>
</feature>
<evidence type="ECO:0000256" key="10">
    <source>
        <dbReference type="ARBA" id="ARBA00022771"/>
    </source>
</evidence>
<dbReference type="PROSITE" id="PS01359">
    <property type="entry name" value="ZF_PHD_1"/>
    <property type="match status" value="1"/>
</dbReference>
<feature type="compositionally biased region" description="Low complexity" evidence="19">
    <location>
        <begin position="357"/>
        <end position="368"/>
    </location>
</feature>
<keyword evidence="12" id="KW-0156">Chromatin regulator</keyword>
<evidence type="ECO:0000256" key="5">
    <source>
        <dbReference type="ARBA" id="ARBA00022603"/>
    </source>
</evidence>
<dbReference type="SMART" id="SM00508">
    <property type="entry name" value="PostSET"/>
    <property type="match status" value="1"/>
</dbReference>
<feature type="compositionally biased region" description="Basic and acidic residues" evidence="19">
    <location>
        <begin position="695"/>
        <end position="721"/>
    </location>
</feature>
<feature type="compositionally biased region" description="Low complexity" evidence="19">
    <location>
        <begin position="722"/>
        <end position="733"/>
    </location>
</feature>
<evidence type="ECO:0008006" key="27">
    <source>
        <dbReference type="Google" id="ProtNLM"/>
    </source>
</evidence>
<dbReference type="GO" id="GO:0032259">
    <property type="term" value="P:methylation"/>
    <property type="evidence" value="ECO:0007669"/>
    <property type="project" value="UniProtKB-KW"/>
</dbReference>
<feature type="compositionally biased region" description="Polar residues" evidence="19">
    <location>
        <begin position="147"/>
        <end position="159"/>
    </location>
</feature>
<dbReference type="InterPro" id="IPR043151">
    <property type="entry name" value="BAH_sf"/>
</dbReference>
<dbReference type="Gene3D" id="1.20.920.10">
    <property type="entry name" value="Bromodomain-like"/>
    <property type="match status" value="1"/>
</dbReference>
<dbReference type="CDD" id="cd04717">
    <property type="entry name" value="BAH_polybromo"/>
    <property type="match status" value="1"/>
</dbReference>
<dbReference type="GO" id="GO:0008270">
    <property type="term" value="F:zinc ion binding"/>
    <property type="evidence" value="ECO:0007669"/>
    <property type="project" value="UniProtKB-KW"/>
</dbReference>
<feature type="compositionally biased region" description="Basic residues" evidence="19">
    <location>
        <begin position="450"/>
        <end position="459"/>
    </location>
</feature>
<dbReference type="EMBL" id="OV725083">
    <property type="protein sequence ID" value="CAH1407080.1"/>
    <property type="molecule type" value="Genomic_DNA"/>
</dbReference>
<dbReference type="Gene3D" id="3.30.40.10">
    <property type="entry name" value="Zinc/RING finger domain, C3HC4 (zinc finger)"/>
    <property type="match status" value="1"/>
</dbReference>
<dbReference type="CDD" id="cd19174">
    <property type="entry name" value="SET_ASH1L"/>
    <property type="match status" value="1"/>
</dbReference>
<dbReference type="FunFam" id="2.170.270.10:FF:000011">
    <property type="entry name" value="Histone-lysine N-methyltransferase"/>
    <property type="match status" value="1"/>
</dbReference>
<evidence type="ECO:0000256" key="7">
    <source>
        <dbReference type="ARBA" id="ARBA00022691"/>
    </source>
</evidence>
<feature type="compositionally biased region" description="Polar residues" evidence="19">
    <location>
        <begin position="815"/>
        <end position="869"/>
    </location>
</feature>
<feature type="compositionally biased region" description="Basic residues" evidence="19">
    <location>
        <begin position="244"/>
        <end position="262"/>
    </location>
</feature>
<keyword evidence="6" id="KW-0808">Transferase</keyword>
<dbReference type="SMART" id="SM00297">
    <property type="entry name" value="BROMO"/>
    <property type="match status" value="1"/>
</dbReference>
<feature type="compositionally biased region" description="Basic and acidic residues" evidence="19">
    <location>
        <begin position="213"/>
        <end position="229"/>
    </location>
</feature>
<dbReference type="InterPro" id="IPR019786">
    <property type="entry name" value="Zinc_finger_PHD-type_CS"/>
</dbReference>
<feature type="compositionally biased region" description="Basic and acidic residues" evidence="19">
    <location>
        <begin position="397"/>
        <end position="408"/>
    </location>
</feature>
<keyword evidence="26" id="KW-1185">Reference proteome</keyword>
<feature type="compositionally biased region" description="Basic residues" evidence="19">
    <location>
        <begin position="531"/>
        <end position="548"/>
    </location>
</feature>
<dbReference type="SMART" id="SM00439">
    <property type="entry name" value="BAH"/>
    <property type="match status" value="1"/>
</dbReference>
<dbReference type="PANTHER" id="PTHR46147:SF3">
    <property type="entry name" value="HISTONE-LYSINE N-METHYLTRANSFERASE ASH1"/>
    <property type="match status" value="1"/>
</dbReference>
<evidence type="ECO:0000256" key="9">
    <source>
        <dbReference type="ARBA" id="ARBA00022737"/>
    </source>
</evidence>
<accession>A0A9P0MWN8</accession>
<feature type="region of interest" description="Disordered" evidence="19">
    <location>
        <begin position="995"/>
        <end position="1075"/>
    </location>
</feature>
<sequence>MEYYIMPQVDKSASTYSPPVQYVPALPSRPELNKYGVSSDILTSCDWSAVIHRPAEDSEPEDLPSTVDMDAIKEPATPLPPLTPVAPPVSEDESESDEEESSNSDSDSSSDSNSESQGSGSGSRSSDSSDESSGKKESSSSSESQSTATTFSIRETNFDQGGLKLKISATKPKTPKPRSSSSSSDPYDSSSSEDEGSDTNRKKPEPTLPVRTPRKEDKEKQSIKVEKKIEKLRRRPKVPSVKQRALRKRPQSRPCRRSPRAKPSKESGSGARGGSSSSSTSSSSSESDDEEEEEPEKNGDDIVQLAQQLGAPEHPIPISEHLQVINQEDLAAILPDVGAGSLDGFDASAQPAPPDSLSPSSSDTELLPEQVVSDAISRIQIDSDPGREEPPPSSHHSTHDDDSEREEGGGGYSSNLLEDFVEKTEMLSRGGGGSGGGGEDKKTEAGAAPVRRKRGRPPKPRPPSELEAYPAQSNVSPDSGIQSVAGSPAHHPSPVASPDPRQRLKPPVAVNDEITKMQTTKGELRLEHGGKRGPGRPKGSGKMRKKRGKPAEIKKPVVLPPAATELKVPPYIAGSIQATQIPSLPGISKRGRGRPKKTPPVLEPIIPHKEVKQKGIYPRLPVGPKGLMRVKQHKHKKRKHRPRELTLDPKFIAEVDKLANEFEKCSISLGFKPKFDGGIPSVFRVKKVLKKKKGNERPKTSDKESGSEVIKEEAVQQREKTAAVAVSPAHSSVITKKRIKKSAVEIPKNREKTETANNEQRLPLKKRHYHISSATPTNNDSAEKSDSSVELNQSKTVVKANLPPADKPLEKHSTKGQISAKGNTTPTTNSGKSIQVAATTSKASVQASCNSLKSPTSVISSGKGNQSVIASVKGNSPKPSPVAAVATRSATKTASPIDINQGKAVTKPTAPGSEKTSEKSHSSKSQISSKSASTHSLNVAKSLIQSPSLRNRSQSPSTASKGSQSVITSGKGSQSVITSVKSNLVKSVTSAALMTRSASKVASPSDTRNTIKNSTPVTEKSSEKNVSKSQLSSNKTTNLNSASSSKTSVSTPISGSKTNSQPLATTPKASPSVIISGKNAPTVITSVKSSLAKPSSTTGSTSAVALGTRSATKVATSSPVSATVAPSPQPKVTESVTTKVKAEKKPPAGVFEPSAKVGGAEALEKIIKTPEIPVKCVEEVISKIKERLQPVKDLEGISVEVEPVQIKRNLDEDDINKPKKRRVICDVRVHVTKLSQSDFPLQDVLTTMGKHRLKMKRKKSINRTGFPVKKKKKKKLLLEHPGEQRVSSSPPVLEDQTKLSIVTSVNDSTPALSPVAKQEAQKVKDEPKADIIDPKLLNPICIITPVQELVKEESKSCQPSPCSIDIKIQEEKFEVPVFEDKPVADSITVSETIEKENDTKEHEEIAVEKTEPIEKTKTESITSEEKLELKPSNKRTMELRSKTVASERRKRKSTTEEPENEQTEVAISSTSEIKTSISKRLRRHKEEQDDSDADSVKLRRKHPPRWKKKYLPAGLLSDYFKEDEPRKPSTSDPIKFRTTYNRAEHEFGLLPPPAYCSKWVRQRKIHFQLPYDLWWLHMNNQLPGRDSVPSWNYKKIRTNVYFDVKPTLSYEAQSCSCKPSSGCGEECINRMVLAECSPQFCPCKENCSNQKIQKHEWAPGLMKFMTKDKGWGVKTKYGIKKDDFILEYVGEVVSEREFKARMASRYQNDTHHYCLNLDSGLVIDGHRMGGEGRFVNHSCEPNCEMQKWCVNGLFRMALFALRDIDANEELSYDYNFALFNPAEGQPCKCGSSKCRGVIGGKWQRVAVQRSGTPSVSVSVVTEENKQPGQVGRPRKNSNRRKTTVIDKKQTKPTKDTKASSKESCSGANALATVAARLNHLTPVKPLSHQQKTFVSAHRCFLIRNLEKVRVLRERLKQVVKGGVAPSVVAPSPAAPPQQQVFLTQLTALSCPRSIRTRRLAQAQENPEMTKTARLACIFKNLYTEVVNAKDEKGESLSTPFMNLPSKKKCADYYTRIQNPLDLTMIESNITTGVYKTVESFDDDMMTVFKNAVRWHGRTTDLGIAAARLRKIYNLAKLGILESIEEILGTSPPPSFIPPKQDPGAEEEDVIRCICGLFRDEGVMIQCERCLVWQHSWCVRANTSADEYLCERCSPRSVDLEVPAQPEHQDNNSDQVNYITLLRGELQLKQGDTVYVLRDIVNEESKTVPKEKHTYKTIKNWKYTDCDIFRIERLWKDSKGDRFAFGHHYLRPHETFHEPTRRFFPNELMRVPLYEVVPVDLVMGHCTVLDLNTYCKGRPIGSSPQHTYICEYRVDKNARIFAKIPKPKSSNICTKSYAFETYDVRLKPQRNYAPHGLVKGVNLNRGRGCKSANNEEASASTLPQLPEESPQEEDPVAKREKQKTRLNGFLLKLLARLPSKAPLDLSYLLEPGRRQRKKPPLLAS</sequence>
<dbReference type="InterPro" id="IPR043320">
    <property type="entry name" value="Bromo_ASH1L"/>
</dbReference>
<evidence type="ECO:0000256" key="11">
    <source>
        <dbReference type="ARBA" id="ARBA00022833"/>
    </source>
</evidence>
<evidence type="ECO:0000256" key="3">
    <source>
        <dbReference type="ARBA" id="ARBA00022454"/>
    </source>
</evidence>
<dbReference type="GO" id="GO:0003682">
    <property type="term" value="F:chromatin binding"/>
    <property type="evidence" value="ECO:0007669"/>
    <property type="project" value="InterPro"/>
</dbReference>
<dbReference type="GO" id="GO:0042800">
    <property type="term" value="F:histone H3K4 methyltransferase activity"/>
    <property type="evidence" value="ECO:0007669"/>
    <property type="project" value="TreeGrafter"/>
</dbReference>
<evidence type="ECO:0000313" key="26">
    <source>
        <dbReference type="Proteomes" id="UP001152798"/>
    </source>
</evidence>
<dbReference type="PROSITE" id="PS51038">
    <property type="entry name" value="BAH"/>
    <property type="match status" value="1"/>
</dbReference>
<reference evidence="25" key="1">
    <citation type="submission" date="2022-01" db="EMBL/GenBank/DDBJ databases">
        <authorList>
            <person name="King R."/>
        </authorList>
    </citation>
    <scope>NUCLEOTIDE SEQUENCE</scope>
</reference>
<dbReference type="InterPro" id="IPR046341">
    <property type="entry name" value="SET_dom_sf"/>
</dbReference>
<dbReference type="PROSITE" id="PS51215">
    <property type="entry name" value="AWS"/>
    <property type="match status" value="1"/>
</dbReference>
<dbReference type="InterPro" id="IPR013083">
    <property type="entry name" value="Znf_RING/FYVE/PHD"/>
</dbReference>
<dbReference type="InterPro" id="IPR001025">
    <property type="entry name" value="BAH_dom"/>
</dbReference>
<evidence type="ECO:0000259" key="20">
    <source>
        <dbReference type="PROSITE" id="PS50014"/>
    </source>
</evidence>
<dbReference type="GO" id="GO:0005654">
    <property type="term" value="C:nucleoplasm"/>
    <property type="evidence" value="ECO:0007669"/>
    <property type="project" value="TreeGrafter"/>
</dbReference>
<comment type="subcellular location">
    <subcellularLocation>
        <location evidence="2">Chromosome</location>
    </subcellularLocation>
    <subcellularLocation>
        <location evidence="1">Nucleus</location>
    </subcellularLocation>
</comment>
<feature type="domain" description="SET" evidence="21">
    <location>
        <begin position="1659"/>
        <end position="1775"/>
    </location>
</feature>
<keyword evidence="17" id="KW-0539">Nucleus</keyword>
<dbReference type="GO" id="GO:0003677">
    <property type="term" value="F:DNA binding"/>
    <property type="evidence" value="ECO:0007669"/>
    <property type="project" value="InterPro"/>
</dbReference>
<evidence type="ECO:0000256" key="15">
    <source>
        <dbReference type="ARBA" id="ARBA00023159"/>
    </source>
</evidence>
<keyword evidence="5" id="KW-0489">Methyltransferase</keyword>
<feature type="domain" description="AWS" evidence="24">
    <location>
        <begin position="1610"/>
        <end position="1656"/>
    </location>
</feature>
<evidence type="ECO:0000256" key="1">
    <source>
        <dbReference type="ARBA" id="ARBA00004123"/>
    </source>
</evidence>
<dbReference type="OrthoDB" id="79252at2759"/>
<dbReference type="FunFam" id="3.30.40.10:FF:000113">
    <property type="entry name" value="Histone-lysine N-methyltransferase"/>
    <property type="match status" value="1"/>
</dbReference>
<keyword evidence="14 18" id="KW-0103">Bromodomain</keyword>
<feature type="compositionally biased region" description="Low complexity" evidence="19">
    <location>
        <begin position="1029"/>
        <end position="1056"/>
    </location>
</feature>
<dbReference type="PROSITE" id="PS50014">
    <property type="entry name" value="BROMODOMAIN_2"/>
    <property type="match status" value="1"/>
</dbReference>
<keyword evidence="10" id="KW-0863">Zinc-finger</keyword>
<keyword evidence="3" id="KW-0158">Chromosome</keyword>
<evidence type="ECO:0000259" key="24">
    <source>
        <dbReference type="PROSITE" id="PS51215"/>
    </source>
</evidence>
<dbReference type="InterPro" id="IPR003616">
    <property type="entry name" value="Post-SET_dom"/>
</dbReference>
<dbReference type="Pfam" id="PF00439">
    <property type="entry name" value="Bromodomain"/>
    <property type="match status" value="1"/>
</dbReference>
<evidence type="ECO:0000313" key="25">
    <source>
        <dbReference type="EMBL" id="CAH1407080.1"/>
    </source>
</evidence>
<keyword evidence="7" id="KW-0949">S-adenosyl-L-methionine</keyword>
<keyword evidence="13" id="KW-0805">Transcription regulation</keyword>
<name>A0A9P0MWN8_NEZVI</name>
<dbReference type="SMART" id="SM00317">
    <property type="entry name" value="SET"/>
    <property type="match status" value="1"/>
</dbReference>
<feature type="region of interest" description="Disordered" evidence="19">
    <location>
        <begin position="2367"/>
        <end position="2400"/>
    </location>
</feature>